<accession>A0ABT9DDU9</accession>
<dbReference type="InterPro" id="IPR008880">
    <property type="entry name" value="Trigger_fac_C"/>
</dbReference>
<dbReference type="SUPFAM" id="SSF54534">
    <property type="entry name" value="FKBP-like"/>
    <property type="match status" value="1"/>
</dbReference>
<comment type="similarity">
    <text evidence="2 11">Belongs to the FKBP-type PPIase family. Tig subfamily.</text>
</comment>
<dbReference type="RefSeq" id="WP_304515405.1">
    <property type="nucleotide sequence ID" value="NZ_JAOSID010000007.1"/>
</dbReference>
<keyword evidence="12" id="KW-0175">Coiled coil</keyword>
<evidence type="ECO:0000256" key="10">
    <source>
        <dbReference type="ARBA" id="ARBA00029986"/>
    </source>
</evidence>
<dbReference type="GO" id="GO:0003755">
    <property type="term" value="F:peptidyl-prolyl cis-trans isomerase activity"/>
    <property type="evidence" value="ECO:0007669"/>
    <property type="project" value="UniProtKB-EC"/>
</dbReference>
<evidence type="ECO:0000256" key="9">
    <source>
        <dbReference type="ARBA" id="ARBA00023306"/>
    </source>
</evidence>
<evidence type="ECO:0000256" key="4">
    <source>
        <dbReference type="ARBA" id="ARBA00016902"/>
    </source>
</evidence>
<evidence type="ECO:0000256" key="3">
    <source>
        <dbReference type="ARBA" id="ARBA00013194"/>
    </source>
</evidence>
<dbReference type="PIRSF" id="PIRSF003095">
    <property type="entry name" value="Trigger_factor"/>
    <property type="match status" value="1"/>
</dbReference>
<evidence type="ECO:0000256" key="11">
    <source>
        <dbReference type="HAMAP-Rule" id="MF_00303"/>
    </source>
</evidence>
<dbReference type="Gene3D" id="3.10.50.40">
    <property type="match status" value="1"/>
</dbReference>
<dbReference type="Proteomes" id="UP001172036">
    <property type="component" value="Unassembled WGS sequence"/>
</dbReference>
<dbReference type="SUPFAM" id="SSF102735">
    <property type="entry name" value="Trigger factor ribosome-binding domain"/>
    <property type="match status" value="1"/>
</dbReference>
<evidence type="ECO:0000256" key="8">
    <source>
        <dbReference type="ARBA" id="ARBA00023235"/>
    </source>
</evidence>
<keyword evidence="9 11" id="KW-0131">Cell cycle</keyword>
<dbReference type="HAMAP" id="MF_00303">
    <property type="entry name" value="Trigger_factor_Tig"/>
    <property type="match status" value="1"/>
</dbReference>
<organism evidence="15 16">
    <name type="scientific">Candidatus Phytoplasma melaleucae</name>
    <dbReference type="NCBI Taxonomy" id="2982630"/>
    <lineage>
        <taxon>Bacteria</taxon>
        <taxon>Bacillati</taxon>
        <taxon>Mycoplasmatota</taxon>
        <taxon>Mollicutes</taxon>
        <taxon>Acholeplasmatales</taxon>
        <taxon>Acholeplasmataceae</taxon>
        <taxon>Candidatus Phytoplasma</taxon>
    </lineage>
</organism>
<dbReference type="EC" id="5.2.1.8" evidence="3 11"/>
<name>A0ABT9DDU9_9MOLU</name>
<keyword evidence="16" id="KW-1185">Reference proteome</keyword>
<keyword evidence="6 11" id="KW-0697">Rotamase</keyword>
<dbReference type="SUPFAM" id="SSF109998">
    <property type="entry name" value="Triger factor/SurA peptide-binding domain-like"/>
    <property type="match status" value="1"/>
</dbReference>
<evidence type="ECO:0000259" key="14">
    <source>
        <dbReference type="Pfam" id="PF05698"/>
    </source>
</evidence>
<dbReference type="NCBIfam" id="TIGR00115">
    <property type="entry name" value="tig"/>
    <property type="match status" value="1"/>
</dbReference>
<feature type="coiled-coil region" evidence="12">
    <location>
        <begin position="368"/>
        <end position="395"/>
    </location>
</feature>
<evidence type="ECO:0000256" key="7">
    <source>
        <dbReference type="ARBA" id="ARBA00023186"/>
    </source>
</evidence>
<comment type="function">
    <text evidence="11">Involved in protein export. Acts as a chaperone by maintaining the newly synthesized protein in an open conformation. Functions as a peptidyl-prolyl cis-trans isomerase.</text>
</comment>
<dbReference type="InterPro" id="IPR005215">
    <property type="entry name" value="Trig_fac"/>
</dbReference>
<dbReference type="InterPro" id="IPR008881">
    <property type="entry name" value="Trigger_fac_ribosome-bd_bac"/>
</dbReference>
<comment type="caution">
    <text evidence="15">The sequence shown here is derived from an EMBL/GenBank/DDBJ whole genome shotgun (WGS) entry which is preliminary data.</text>
</comment>
<dbReference type="Gene3D" id="3.30.70.1050">
    <property type="entry name" value="Trigger factor ribosome-binding domain"/>
    <property type="match status" value="1"/>
</dbReference>
<comment type="domain">
    <text evidence="11">Consists of 3 domains; the N-terminus binds the ribosome, the middle domain has PPIase activity, while the C-terminus has intrinsic chaperone activity on its own.</text>
</comment>
<dbReference type="Pfam" id="PF05698">
    <property type="entry name" value="Trigger_C"/>
    <property type="match status" value="1"/>
</dbReference>
<reference evidence="15 16" key="1">
    <citation type="journal article" date="2023" name="Int. J. Syst. Evol. Microbiol.">
        <title>The observation of taxonomic boundaries for the 16SrII and 16SrXXV phytoplasmas using genome-based delimitation.</title>
        <authorList>
            <person name="Rodrigues Jardim B."/>
            <person name="Tran-Nguyen L.T.T."/>
            <person name="Gambley C."/>
            <person name="Al-Sadi A.M."/>
            <person name="Al-Subhi A.M."/>
            <person name="Foissac X."/>
            <person name="Salar P."/>
            <person name="Cai H."/>
            <person name="Yang J.Y."/>
            <person name="Davis R."/>
            <person name="Jones L."/>
            <person name="Rodoni B."/>
            <person name="Constable F.E."/>
        </authorList>
    </citation>
    <scope>NUCLEOTIDE SEQUENCE [LARGE SCALE GENOMIC DNA]</scope>
    <source>
        <strain evidence="15">BAWM-155c</strain>
    </source>
</reference>
<evidence type="ECO:0000259" key="13">
    <source>
        <dbReference type="Pfam" id="PF05697"/>
    </source>
</evidence>
<evidence type="ECO:0000256" key="5">
    <source>
        <dbReference type="ARBA" id="ARBA00022618"/>
    </source>
</evidence>
<protein>
    <recommendedName>
        <fullName evidence="4 11">Trigger factor</fullName>
        <shortName evidence="11">TF</shortName>
        <ecNumber evidence="3 11">5.2.1.8</ecNumber>
    </recommendedName>
    <alternativeName>
        <fullName evidence="10 11">PPIase</fullName>
    </alternativeName>
</protein>
<evidence type="ECO:0000313" key="16">
    <source>
        <dbReference type="Proteomes" id="UP001172036"/>
    </source>
</evidence>
<evidence type="ECO:0000313" key="15">
    <source>
        <dbReference type="EMBL" id="MDO8168200.1"/>
    </source>
</evidence>
<comment type="catalytic activity">
    <reaction evidence="1 11">
        <text>[protein]-peptidylproline (omega=180) = [protein]-peptidylproline (omega=0)</text>
        <dbReference type="Rhea" id="RHEA:16237"/>
        <dbReference type="Rhea" id="RHEA-COMP:10747"/>
        <dbReference type="Rhea" id="RHEA-COMP:10748"/>
        <dbReference type="ChEBI" id="CHEBI:83833"/>
        <dbReference type="ChEBI" id="CHEBI:83834"/>
        <dbReference type="EC" id="5.2.1.8"/>
    </reaction>
</comment>
<dbReference type="Gene3D" id="1.10.3120.10">
    <property type="entry name" value="Trigger factor, C-terminal domain"/>
    <property type="match status" value="1"/>
</dbReference>
<dbReference type="InterPro" id="IPR046357">
    <property type="entry name" value="PPIase_dom_sf"/>
</dbReference>
<evidence type="ECO:0000256" key="1">
    <source>
        <dbReference type="ARBA" id="ARBA00000971"/>
    </source>
</evidence>
<dbReference type="EMBL" id="JAOSID010000007">
    <property type="protein sequence ID" value="MDO8168200.1"/>
    <property type="molecule type" value="Genomic_DNA"/>
</dbReference>
<keyword evidence="8 11" id="KW-0413">Isomerase</keyword>
<feature type="domain" description="Trigger factor C-terminal" evidence="14">
    <location>
        <begin position="268"/>
        <end position="423"/>
    </location>
</feature>
<keyword evidence="11" id="KW-0963">Cytoplasm</keyword>
<feature type="coiled-coil region" evidence="12">
    <location>
        <begin position="309"/>
        <end position="340"/>
    </location>
</feature>
<keyword evidence="7 11" id="KW-0143">Chaperone</keyword>
<dbReference type="InterPro" id="IPR027304">
    <property type="entry name" value="Trigger_fact/SurA_dom_sf"/>
</dbReference>
<sequence length="437" mass="51704">MKIKYISDNLVQYSWEITTDEFEIFLKEAFNKTKNKIKIRGFRTGFVSRKICERYFGKKFLYKDAVEFLLQDKIKTILKTEKNKIIGQPELVEFELEKLDKNKPFHFGLQFILKPEIKLCEYVNIQLKTENKKILDDEIENEIQNEIDNFLIFLTKQNGFSLSLDNDFIIDLIGSFNNQIIFKKENISYNPKKGLNSLMTYLAPHLLGMKEQDKRQISVVFPDNYEKKEMAGKKIFFDVYLKEIRINQKLILTKKLISDLKIPMIQNIEDLKQNIKIQIQSQKQNQIKNTVIEEIFDYLIDNSVLEIPKQLIEAEIIVLKENLQNELDKQKLTLTQYYNKTNLDETKLNQKLNEQAIRKLKINFLLDEISIKENIQVTQEEIENFREEINSVLRISAKESKQKHTQTYIQNYLTQLKTVNLLLAKSSFNKDGKINVT</sequence>
<proteinExistence type="inferred from homology"/>
<dbReference type="InterPro" id="IPR036611">
    <property type="entry name" value="Trigger_fac_ribosome-bd_sf"/>
</dbReference>
<gene>
    <name evidence="11 15" type="primary">tig</name>
    <name evidence="15" type="ORF">OC680_01765</name>
</gene>
<evidence type="ECO:0000256" key="6">
    <source>
        <dbReference type="ARBA" id="ARBA00023110"/>
    </source>
</evidence>
<dbReference type="Pfam" id="PF05697">
    <property type="entry name" value="Trigger_N"/>
    <property type="match status" value="1"/>
</dbReference>
<dbReference type="InterPro" id="IPR037041">
    <property type="entry name" value="Trigger_fac_C_sf"/>
</dbReference>
<comment type="subcellular location">
    <subcellularLocation>
        <location evidence="11">Cytoplasm</location>
    </subcellularLocation>
    <text evidence="11">About half TF is bound to the ribosome near the polypeptide exit tunnel while the other half is free in the cytoplasm.</text>
</comment>
<feature type="domain" description="Trigger factor ribosome-binding bacterial" evidence="13">
    <location>
        <begin position="3"/>
        <end position="145"/>
    </location>
</feature>
<evidence type="ECO:0000256" key="12">
    <source>
        <dbReference type="SAM" id="Coils"/>
    </source>
</evidence>
<evidence type="ECO:0000256" key="2">
    <source>
        <dbReference type="ARBA" id="ARBA00005464"/>
    </source>
</evidence>
<keyword evidence="5 11" id="KW-0132">Cell division</keyword>